<name>A0ABU6XKB0_9FABA</name>
<organism evidence="1 2">
    <name type="scientific">Stylosanthes scabra</name>
    <dbReference type="NCBI Taxonomy" id="79078"/>
    <lineage>
        <taxon>Eukaryota</taxon>
        <taxon>Viridiplantae</taxon>
        <taxon>Streptophyta</taxon>
        <taxon>Embryophyta</taxon>
        <taxon>Tracheophyta</taxon>
        <taxon>Spermatophyta</taxon>
        <taxon>Magnoliopsida</taxon>
        <taxon>eudicotyledons</taxon>
        <taxon>Gunneridae</taxon>
        <taxon>Pentapetalae</taxon>
        <taxon>rosids</taxon>
        <taxon>fabids</taxon>
        <taxon>Fabales</taxon>
        <taxon>Fabaceae</taxon>
        <taxon>Papilionoideae</taxon>
        <taxon>50 kb inversion clade</taxon>
        <taxon>dalbergioids sensu lato</taxon>
        <taxon>Dalbergieae</taxon>
        <taxon>Pterocarpus clade</taxon>
        <taxon>Stylosanthes</taxon>
    </lineage>
</organism>
<proteinExistence type="predicted"/>
<keyword evidence="2" id="KW-1185">Reference proteome</keyword>
<gene>
    <name evidence="1" type="ORF">PIB30_057106</name>
</gene>
<evidence type="ECO:0000313" key="2">
    <source>
        <dbReference type="Proteomes" id="UP001341840"/>
    </source>
</evidence>
<dbReference type="PANTHER" id="PTHR36748:SF3">
    <property type="entry name" value="MENTAL RETARDATION GTPASE ACTIVATING PROTEIN"/>
    <property type="match status" value="1"/>
</dbReference>
<reference evidence="1 2" key="1">
    <citation type="journal article" date="2023" name="Plants (Basel)">
        <title>Bridging the Gap: Combining Genomics and Transcriptomics Approaches to Understand Stylosanthes scabra, an Orphan Legume from the Brazilian Caatinga.</title>
        <authorList>
            <person name="Ferreira-Neto J.R.C."/>
            <person name="da Silva M.D."/>
            <person name="Binneck E."/>
            <person name="de Melo N.F."/>
            <person name="da Silva R.H."/>
            <person name="de Melo A.L.T.M."/>
            <person name="Pandolfi V."/>
            <person name="Bustamante F.O."/>
            <person name="Brasileiro-Vidal A.C."/>
            <person name="Benko-Iseppon A.M."/>
        </authorList>
    </citation>
    <scope>NUCLEOTIDE SEQUENCE [LARGE SCALE GENOMIC DNA]</scope>
    <source>
        <tissue evidence="1">Leaves</tissue>
    </source>
</reference>
<protein>
    <submittedName>
        <fullName evidence="1">Uncharacterized protein</fullName>
    </submittedName>
</protein>
<dbReference type="Proteomes" id="UP001341840">
    <property type="component" value="Unassembled WGS sequence"/>
</dbReference>
<accession>A0ABU6XKB0</accession>
<sequence>MTFELQWKSQRPSSDLNSHVRAELVICEASWGFLRESNEARETTSFRYSSKQNELAWTPSRALGLFLATSSFPVAILKPHPTASHFSGGEGHVIYSSYSVKNSNSFFMASTAEPSPYSTSRRRDESEFNLREWGMKGRISRENTTSRRYSG</sequence>
<dbReference type="EMBL" id="JASCZI010211912">
    <property type="protein sequence ID" value="MED6197514.1"/>
    <property type="molecule type" value="Genomic_DNA"/>
</dbReference>
<comment type="caution">
    <text evidence="1">The sequence shown here is derived from an EMBL/GenBank/DDBJ whole genome shotgun (WGS) entry which is preliminary data.</text>
</comment>
<dbReference type="PANTHER" id="PTHR36748">
    <property type="entry name" value="MENTAL RETARDATION GTPASE ACTIVATING PROTEIN"/>
    <property type="match status" value="1"/>
</dbReference>
<evidence type="ECO:0000313" key="1">
    <source>
        <dbReference type="EMBL" id="MED6197514.1"/>
    </source>
</evidence>